<dbReference type="InterPro" id="IPR037465">
    <property type="entry name" value="YlxR"/>
</dbReference>
<dbReference type="InterPro" id="IPR029064">
    <property type="entry name" value="Ribosomal_eL30-like_sf"/>
</dbReference>
<evidence type="ECO:0000313" key="4">
    <source>
        <dbReference type="Proteomes" id="UP000184290"/>
    </source>
</evidence>
<dbReference type="InterPro" id="IPR007393">
    <property type="entry name" value="YlxR_dom"/>
</dbReference>
<dbReference type="Gene3D" id="3.30.1330.30">
    <property type="match status" value="1"/>
</dbReference>
<feature type="domain" description="YlxR" evidence="2">
    <location>
        <begin position="10"/>
        <end position="84"/>
    </location>
</feature>
<dbReference type="Pfam" id="PF04296">
    <property type="entry name" value="YlxR"/>
    <property type="match status" value="1"/>
</dbReference>
<evidence type="ECO:0000259" key="2">
    <source>
        <dbReference type="Pfam" id="PF04296"/>
    </source>
</evidence>
<dbReference type="PANTHER" id="PTHR34215:SF1">
    <property type="entry name" value="YLXR DOMAIN-CONTAINING PROTEIN"/>
    <property type="match status" value="1"/>
</dbReference>
<dbReference type="NCBIfam" id="NF006622">
    <property type="entry name" value="PRK09190.1"/>
    <property type="match status" value="1"/>
</dbReference>
<accession>A0ABY1IFI5</accession>
<dbReference type="PANTHER" id="PTHR34215">
    <property type="entry name" value="BLL0784 PROTEIN"/>
    <property type="match status" value="1"/>
</dbReference>
<name>A0ABY1IFI5_9HYPH</name>
<dbReference type="EMBL" id="FQZC01000002">
    <property type="protein sequence ID" value="SHJ09817.1"/>
    <property type="molecule type" value="Genomic_DNA"/>
</dbReference>
<protein>
    <recommendedName>
        <fullName evidence="2">YlxR domain-containing protein</fullName>
    </recommendedName>
</protein>
<feature type="region of interest" description="Disordered" evidence="1">
    <location>
        <begin position="199"/>
        <end position="246"/>
    </location>
</feature>
<keyword evidence="4" id="KW-1185">Reference proteome</keyword>
<comment type="caution">
    <text evidence="3">The sequence shown here is derived from an EMBL/GenBank/DDBJ whole genome shotgun (WGS) entry which is preliminary data.</text>
</comment>
<gene>
    <name evidence="3" type="ORF">SAMN02745911_1668</name>
</gene>
<dbReference type="InterPro" id="IPR035931">
    <property type="entry name" value="YlxR-like_sf"/>
</dbReference>
<organism evidence="3 4">
    <name type="scientific">Aureimonas altamirensis DSM 21988</name>
    <dbReference type="NCBI Taxonomy" id="1121026"/>
    <lineage>
        <taxon>Bacteria</taxon>
        <taxon>Pseudomonadati</taxon>
        <taxon>Pseudomonadota</taxon>
        <taxon>Alphaproteobacteria</taxon>
        <taxon>Hyphomicrobiales</taxon>
        <taxon>Aurantimonadaceae</taxon>
        <taxon>Aureimonas</taxon>
    </lineage>
</organism>
<evidence type="ECO:0000313" key="3">
    <source>
        <dbReference type="EMBL" id="SHJ09817.1"/>
    </source>
</evidence>
<proteinExistence type="predicted"/>
<dbReference type="Gene3D" id="3.30.1230.10">
    <property type="entry name" value="YlxR-like"/>
    <property type="match status" value="1"/>
</dbReference>
<dbReference type="SUPFAM" id="SSF55315">
    <property type="entry name" value="L30e-like"/>
    <property type="match status" value="1"/>
</dbReference>
<dbReference type="Proteomes" id="UP000184290">
    <property type="component" value="Unassembled WGS sequence"/>
</dbReference>
<reference evidence="3 4" key="1">
    <citation type="submission" date="2016-11" db="EMBL/GenBank/DDBJ databases">
        <authorList>
            <person name="Varghese N."/>
            <person name="Submissions S."/>
        </authorList>
    </citation>
    <scope>NUCLEOTIDE SEQUENCE [LARGE SCALE GENOMIC DNA]</scope>
    <source>
        <strain evidence="3 4">DSM 21988</strain>
    </source>
</reference>
<sequence>MEEEVQLNDRMCILSRATMHPDALVRLVAAPDGTVVPDLRRRLPGRGAHVEARRKVVEEVVRKGLLKRALRQDVKAGPELADTVDAALSRSALGSLGMARKAGQVVTGATKVEAAIRGGKAVALLHALDGAPDGIRKLDGAAKAATAGGLKPVPVFGSFSSDEMGLALGGDNVIHAAVLAGSAGTACLKRLRALANFREQSSEESVLPERDAARGDTVSNEHAGQPGYLCGTDDRRGTTPTQEAEA</sequence>
<dbReference type="SUPFAM" id="SSF64376">
    <property type="entry name" value="YlxR-like"/>
    <property type="match status" value="1"/>
</dbReference>
<evidence type="ECO:0000256" key="1">
    <source>
        <dbReference type="SAM" id="MobiDB-lite"/>
    </source>
</evidence>